<dbReference type="Proteomes" id="UP001239111">
    <property type="component" value="Chromosome 4"/>
</dbReference>
<sequence length="284" mass="31289">MFPSSAAMLKNLQQSAMASPSFLMENLLQSKSGVNTGAADLTSLTLNWAASLVARQRERESEANNIALRQQQQQQQQQNENRLQQRSRLTAEELYGCPGNGQDEDCQGASAIDRLSALSERLENRSIDSNNSMDEDRASSELDVPEFTRHQQGLVGGGCGGSGGGGGGNGNQGGQGYCGQQQQQSEIDINSRISEETCSCGEEQCAGGRSCRRIHQHKEKPQLKFSVNAILGNEHERRANNGMDFYCLFNRFFFFFSFLLCGGLSGLQKIFWWSLRCIFWGCGT</sequence>
<name>A0ACC2N7J3_9HYME</name>
<proteinExistence type="predicted"/>
<keyword evidence="2" id="KW-1185">Reference proteome</keyword>
<gene>
    <name evidence="1" type="ORF">QAD02_008789</name>
</gene>
<dbReference type="EMBL" id="CM056744">
    <property type="protein sequence ID" value="KAJ8667127.1"/>
    <property type="molecule type" value="Genomic_DNA"/>
</dbReference>
<organism evidence="1 2">
    <name type="scientific">Eretmocerus hayati</name>
    <dbReference type="NCBI Taxonomy" id="131215"/>
    <lineage>
        <taxon>Eukaryota</taxon>
        <taxon>Metazoa</taxon>
        <taxon>Ecdysozoa</taxon>
        <taxon>Arthropoda</taxon>
        <taxon>Hexapoda</taxon>
        <taxon>Insecta</taxon>
        <taxon>Pterygota</taxon>
        <taxon>Neoptera</taxon>
        <taxon>Endopterygota</taxon>
        <taxon>Hymenoptera</taxon>
        <taxon>Apocrita</taxon>
        <taxon>Proctotrupomorpha</taxon>
        <taxon>Chalcidoidea</taxon>
        <taxon>Aphelinidae</taxon>
        <taxon>Aphelininae</taxon>
        <taxon>Eretmocerus</taxon>
    </lineage>
</organism>
<comment type="caution">
    <text evidence="1">The sequence shown here is derived from an EMBL/GenBank/DDBJ whole genome shotgun (WGS) entry which is preliminary data.</text>
</comment>
<evidence type="ECO:0000313" key="2">
    <source>
        <dbReference type="Proteomes" id="UP001239111"/>
    </source>
</evidence>
<accession>A0ACC2N7J3</accession>
<evidence type="ECO:0000313" key="1">
    <source>
        <dbReference type="EMBL" id="KAJ8667127.1"/>
    </source>
</evidence>
<protein>
    <submittedName>
        <fullName evidence="1">Uncharacterized protein</fullName>
    </submittedName>
</protein>
<reference evidence="1" key="1">
    <citation type="submission" date="2023-04" db="EMBL/GenBank/DDBJ databases">
        <title>A chromosome-level genome assembly of the parasitoid wasp Eretmocerus hayati.</title>
        <authorList>
            <person name="Zhong Y."/>
            <person name="Liu S."/>
            <person name="Liu Y."/>
        </authorList>
    </citation>
    <scope>NUCLEOTIDE SEQUENCE</scope>
    <source>
        <strain evidence="1">ZJU_SS_LIU_2023</strain>
    </source>
</reference>